<dbReference type="Pfam" id="PF00226">
    <property type="entry name" value="DnaJ"/>
    <property type="match status" value="1"/>
</dbReference>
<dbReference type="AlphaFoldDB" id="A0A7S1FI18"/>
<organism evidence="3">
    <name type="scientific">Noctiluca scintillans</name>
    <name type="common">Sea sparkle</name>
    <name type="synonym">Red tide dinoflagellate</name>
    <dbReference type="NCBI Taxonomy" id="2966"/>
    <lineage>
        <taxon>Eukaryota</taxon>
        <taxon>Sar</taxon>
        <taxon>Alveolata</taxon>
        <taxon>Dinophyceae</taxon>
        <taxon>Noctilucales</taxon>
        <taxon>Noctilucaceae</taxon>
        <taxon>Noctiluca</taxon>
    </lineage>
</organism>
<feature type="region of interest" description="Disordered" evidence="1">
    <location>
        <begin position="257"/>
        <end position="299"/>
    </location>
</feature>
<name>A0A7S1FI18_NOCSC</name>
<dbReference type="EMBL" id="HBFQ01061490">
    <property type="protein sequence ID" value="CAD8869252.1"/>
    <property type="molecule type" value="Transcribed_RNA"/>
</dbReference>
<accession>A0A7S1FI18</accession>
<reference evidence="3" key="1">
    <citation type="submission" date="2021-01" db="EMBL/GenBank/DDBJ databases">
        <authorList>
            <person name="Corre E."/>
            <person name="Pelletier E."/>
            <person name="Niang G."/>
            <person name="Scheremetjew M."/>
            <person name="Finn R."/>
            <person name="Kale V."/>
            <person name="Holt S."/>
            <person name="Cochrane G."/>
            <person name="Meng A."/>
            <person name="Brown T."/>
            <person name="Cohen L."/>
        </authorList>
    </citation>
    <scope>NUCLEOTIDE SEQUENCE</scope>
</reference>
<dbReference type="PROSITE" id="PS50076">
    <property type="entry name" value="DNAJ_2"/>
    <property type="match status" value="1"/>
</dbReference>
<gene>
    <name evidence="3" type="ORF">NSCI0253_LOCUS43608</name>
</gene>
<dbReference type="PRINTS" id="PR00625">
    <property type="entry name" value="JDOMAIN"/>
</dbReference>
<dbReference type="CDD" id="cd06257">
    <property type="entry name" value="DnaJ"/>
    <property type="match status" value="1"/>
</dbReference>
<protein>
    <recommendedName>
        <fullName evidence="2">J domain-containing protein</fullName>
    </recommendedName>
</protein>
<evidence type="ECO:0000259" key="2">
    <source>
        <dbReference type="PROSITE" id="PS50076"/>
    </source>
</evidence>
<dbReference type="InterPro" id="IPR050817">
    <property type="entry name" value="DjlA_DnaK_co-chaperone"/>
</dbReference>
<evidence type="ECO:0000256" key="1">
    <source>
        <dbReference type="SAM" id="MobiDB-lite"/>
    </source>
</evidence>
<feature type="domain" description="J" evidence="2">
    <location>
        <begin position="346"/>
        <end position="401"/>
    </location>
</feature>
<evidence type="ECO:0000313" key="3">
    <source>
        <dbReference type="EMBL" id="CAD8869252.1"/>
    </source>
</evidence>
<proteinExistence type="predicted"/>
<dbReference type="InterPro" id="IPR001623">
    <property type="entry name" value="DnaJ_domain"/>
</dbReference>
<dbReference type="SUPFAM" id="SSF46565">
    <property type="entry name" value="Chaperone J-domain"/>
    <property type="match status" value="1"/>
</dbReference>
<feature type="compositionally biased region" description="Gly residues" evidence="1">
    <location>
        <begin position="288"/>
        <end position="299"/>
    </location>
</feature>
<dbReference type="SMART" id="SM00271">
    <property type="entry name" value="DnaJ"/>
    <property type="match status" value="1"/>
</dbReference>
<dbReference type="InterPro" id="IPR036869">
    <property type="entry name" value="J_dom_sf"/>
</dbReference>
<sequence>MRASPSGSVSATDVDDVDVRLLDKRKCDCEEKGISAGWCADVSLLESMLDTYKTWERYGIHALKEDAAKMGAPTDGLYNRADVLLRLRSAMVWNNLQVIQLERECRRRSIPFFPGQRGKHAKKELVSRLIQDAFGVDRGQRSALPVHGIGAIWRPRGTDRPAPSEAWTGQTVRLETDTLPSVASSSSFSSEEDCPKSLRRKHGDRLYEVLKEFAGFSGVVPTRDVADSWSDKDLRAYFYSNGCMKPKCVPHVAAKPDETTRAQAAPSESRSAGAGRGSAKRQERVGRGRGGSGVGRGGPTGTYYAAWGGDEYAHAWRSARGCDPPPRRSQTGRALASPPVLPANACHYHTLGVPPGASSQEVKRAYKALVLRHHPDKNPDQETSRFVQIHEAYEAICRDLS</sequence>
<dbReference type="PANTHER" id="PTHR24074">
    <property type="entry name" value="CO-CHAPERONE PROTEIN DJLA"/>
    <property type="match status" value="1"/>
</dbReference>
<dbReference type="Gene3D" id="1.10.287.110">
    <property type="entry name" value="DnaJ domain"/>
    <property type="match status" value="1"/>
</dbReference>